<proteinExistence type="predicted"/>
<dbReference type="EMBL" id="JRHH01000002">
    <property type="protein sequence ID" value="KGD68640.1"/>
    <property type="molecule type" value="Genomic_DNA"/>
</dbReference>
<dbReference type="PANTHER" id="PTHR43280">
    <property type="entry name" value="ARAC-FAMILY TRANSCRIPTIONAL REGULATOR"/>
    <property type="match status" value="1"/>
</dbReference>
<dbReference type="InterPro" id="IPR018060">
    <property type="entry name" value="HTH_AraC"/>
</dbReference>
<reference evidence="5 6" key="1">
    <citation type="submission" date="2014-09" db="EMBL/GenBank/DDBJ databases">
        <title>Whole Genome Shotgun of Flavobacterium aquatile LMG 4008.</title>
        <authorList>
            <person name="Gale A.N."/>
            <person name="Pipes S.E."/>
            <person name="Newman J.D."/>
        </authorList>
    </citation>
    <scope>NUCLEOTIDE SEQUENCE [LARGE SCALE GENOMIC DNA]</scope>
    <source>
        <strain evidence="5 6">LMG 4008</strain>
    </source>
</reference>
<dbReference type="RefSeq" id="WP_035124299.1">
    <property type="nucleotide sequence ID" value="NZ_JRHH01000002.1"/>
</dbReference>
<dbReference type="AlphaFoldDB" id="A0A095V1D1"/>
<dbReference type="SUPFAM" id="SSF46689">
    <property type="entry name" value="Homeodomain-like"/>
    <property type="match status" value="1"/>
</dbReference>
<dbReference type="GO" id="GO:0003700">
    <property type="term" value="F:DNA-binding transcription factor activity"/>
    <property type="evidence" value="ECO:0007669"/>
    <property type="project" value="InterPro"/>
</dbReference>
<dbReference type="InterPro" id="IPR009057">
    <property type="entry name" value="Homeodomain-like_sf"/>
</dbReference>
<dbReference type="OrthoDB" id="1096411at2"/>
<accession>A0A095V1D1</accession>
<dbReference type="InterPro" id="IPR037923">
    <property type="entry name" value="HTH-like"/>
</dbReference>
<evidence type="ECO:0000256" key="1">
    <source>
        <dbReference type="ARBA" id="ARBA00023015"/>
    </source>
</evidence>
<keyword evidence="6" id="KW-1185">Reference proteome</keyword>
<name>A0A095V1D1_9FLAO</name>
<dbReference type="SUPFAM" id="SSF51215">
    <property type="entry name" value="Regulatory protein AraC"/>
    <property type="match status" value="1"/>
</dbReference>
<sequence length="288" mass="34135">MGKLPIYGISNFNYNTVNSELYVNTFKNHLTDHSFIEKPHRHNFYLLVLFTHGTGIHEIDFDRYNIKRGSLFMLRPGQIHNWELSDDIDGYIVFYSQETYNLHFGNKKIEDYSFYQSVKSSPELFYDEKELQDIEVYFNLMKKESESVKSKQKEAILNLLDIINIEISRKYLPVNNHKTPIYNHKINQFEKLIDLHFKSEKSPSFYASKMSITLKHLNRICKTILNKTATELITERVILEAKRLLIDQNKSISQIADELNYENYSYFAKLFKKETGNSPSEFRRNLIL</sequence>
<feature type="domain" description="HTH araC/xylS-type" evidence="4">
    <location>
        <begin position="187"/>
        <end position="285"/>
    </location>
</feature>
<dbReference type="eggNOG" id="COG2207">
    <property type="taxonomic scope" value="Bacteria"/>
</dbReference>
<gene>
    <name evidence="5" type="ORF">LG45_03055</name>
</gene>
<evidence type="ECO:0000256" key="3">
    <source>
        <dbReference type="ARBA" id="ARBA00023163"/>
    </source>
</evidence>
<evidence type="ECO:0000256" key="2">
    <source>
        <dbReference type="ARBA" id="ARBA00023125"/>
    </source>
</evidence>
<keyword evidence="1" id="KW-0805">Transcription regulation</keyword>
<dbReference type="Pfam" id="PF12833">
    <property type="entry name" value="HTH_18"/>
    <property type="match status" value="1"/>
</dbReference>
<dbReference type="Gene3D" id="2.60.120.10">
    <property type="entry name" value="Jelly Rolls"/>
    <property type="match status" value="1"/>
</dbReference>
<dbReference type="STRING" id="1453498.LG45_03055"/>
<dbReference type="SMART" id="SM00342">
    <property type="entry name" value="HTH_ARAC"/>
    <property type="match status" value="1"/>
</dbReference>
<keyword evidence="3" id="KW-0804">Transcription</keyword>
<protein>
    <submittedName>
        <fullName evidence="5">AraC family transcriptional regulator</fullName>
    </submittedName>
</protein>
<dbReference type="Gene3D" id="1.10.10.60">
    <property type="entry name" value="Homeodomain-like"/>
    <property type="match status" value="1"/>
</dbReference>
<dbReference type="InterPro" id="IPR020449">
    <property type="entry name" value="Tscrpt_reg_AraC-type_HTH"/>
</dbReference>
<keyword evidence="2" id="KW-0238">DNA-binding</keyword>
<evidence type="ECO:0000259" key="4">
    <source>
        <dbReference type="PROSITE" id="PS01124"/>
    </source>
</evidence>
<evidence type="ECO:0000313" key="5">
    <source>
        <dbReference type="EMBL" id="KGD68640.1"/>
    </source>
</evidence>
<dbReference type="Pfam" id="PF02311">
    <property type="entry name" value="AraC_binding"/>
    <property type="match status" value="1"/>
</dbReference>
<dbReference type="PANTHER" id="PTHR43280:SF32">
    <property type="entry name" value="TRANSCRIPTIONAL REGULATORY PROTEIN"/>
    <property type="match status" value="1"/>
</dbReference>
<dbReference type="PROSITE" id="PS01124">
    <property type="entry name" value="HTH_ARAC_FAMILY_2"/>
    <property type="match status" value="1"/>
</dbReference>
<dbReference type="PRINTS" id="PR00032">
    <property type="entry name" value="HTHARAC"/>
</dbReference>
<evidence type="ECO:0000313" key="6">
    <source>
        <dbReference type="Proteomes" id="UP000029554"/>
    </source>
</evidence>
<organism evidence="5 6">
    <name type="scientific">Flavobacterium aquatile LMG 4008 = ATCC 11947</name>
    <dbReference type="NCBI Taxonomy" id="1453498"/>
    <lineage>
        <taxon>Bacteria</taxon>
        <taxon>Pseudomonadati</taxon>
        <taxon>Bacteroidota</taxon>
        <taxon>Flavobacteriia</taxon>
        <taxon>Flavobacteriales</taxon>
        <taxon>Flavobacteriaceae</taxon>
        <taxon>Flavobacterium</taxon>
    </lineage>
</organism>
<dbReference type="Proteomes" id="UP000029554">
    <property type="component" value="Unassembled WGS sequence"/>
</dbReference>
<comment type="caution">
    <text evidence="5">The sequence shown here is derived from an EMBL/GenBank/DDBJ whole genome shotgun (WGS) entry which is preliminary data.</text>
</comment>
<dbReference type="InterPro" id="IPR014710">
    <property type="entry name" value="RmlC-like_jellyroll"/>
</dbReference>
<dbReference type="GO" id="GO:0043565">
    <property type="term" value="F:sequence-specific DNA binding"/>
    <property type="evidence" value="ECO:0007669"/>
    <property type="project" value="InterPro"/>
</dbReference>
<dbReference type="InterPro" id="IPR003313">
    <property type="entry name" value="AraC-bd"/>
</dbReference>